<dbReference type="HAMAP" id="MF_00315">
    <property type="entry name" value="DXP_synth"/>
    <property type="match status" value="1"/>
</dbReference>
<evidence type="ECO:0000256" key="10">
    <source>
        <dbReference type="HAMAP-Rule" id="MF_00315"/>
    </source>
</evidence>
<feature type="binding site" evidence="10">
    <location>
        <begin position="176"/>
        <end position="177"/>
    </location>
    <ligand>
        <name>thiamine diphosphate</name>
        <dbReference type="ChEBI" id="CHEBI:58937"/>
    </ligand>
</feature>
<dbReference type="AlphaFoldDB" id="A0A444IYB7"/>
<evidence type="ECO:0000256" key="5">
    <source>
        <dbReference type="ARBA" id="ARBA00022723"/>
    </source>
</evidence>
<gene>
    <name evidence="10" type="primary">dxs</name>
    <name evidence="12" type="ORF">H206_00654</name>
</gene>
<organism evidence="12 13">
    <name type="scientific">Candidatus Electrothrix aarhusensis</name>
    <dbReference type="NCBI Taxonomy" id="1859131"/>
    <lineage>
        <taxon>Bacteria</taxon>
        <taxon>Pseudomonadati</taxon>
        <taxon>Thermodesulfobacteriota</taxon>
        <taxon>Desulfobulbia</taxon>
        <taxon>Desulfobulbales</taxon>
        <taxon>Desulfobulbaceae</taxon>
        <taxon>Candidatus Electrothrix</taxon>
    </lineage>
</organism>
<evidence type="ECO:0000256" key="7">
    <source>
        <dbReference type="ARBA" id="ARBA00022977"/>
    </source>
</evidence>
<dbReference type="InterPro" id="IPR033248">
    <property type="entry name" value="Transketolase_C"/>
</dbReference>
<dbReference type="SUPFAM" id="SSF52922">
    <property type="entry name" value="TK C-terminal domain-like"/>
    <property type="match status" value="1"/>
</dbReference>
<evidence type="ECO:0000259" key="11">
    <source>
        <dbReference type="SMART" id="SM00861"/>
    </source>
</evidence>
<dbReference type="PANTHER" id="PTHR43322:SF5">
    <property type="entry name" value="1-DEOXY-D-XYLULOSE-5-PHOSPHATE SYNTHASE, CHLOROPLASTIC"/>
    <property type="match status" value="1"/>
</dbReference>
<dbReference type="EMBL" id="MTKO01000073">
    <property type="protein sequence ID" value="RWX45762.1"/>
    <property type="molecule type" value="Genomic_DNA"/>
</dbReference>
<evidence type="ECO:0000256" key="2">
    <source>
        <dbReference type="ARBA" id="ARBA00011081"/>
    </source>
</evidence>
<keyword evidence="4 10" id="KW-0808">Transferase</keyword>
<dbReference type="GO" id="GO:0008661">
    <property type="term" value="F:1-deoxy-D-xylulose-5-phosphate synthase activity"/>
    <property type="evidence" value="ECO:0007669"/>
    <property type="project" value="UniProtKB-UniRule"/>
</dbReference>
<dbReference type="NCBIfam" id="TIGR00204">
    <property type="entry name" value="dxs"/>
    <property type="match status" value="1"/>
</dbReference>
<comment type="cofactor">
    <cofactor evidence="10">
        <name>Mg(2+)</name>
        <dbReference type="ChEBI" id="CHEBI:18420"/>
    </cofactor>
    <text evidence="10">Binds 1 Mg(2+) ion per subunit.</text>
</comment>
<dbReference type="InterPro" id="IPR029061">
    <property type="entry name" value="THDP-binding"/>
</dbReference>
<comment type="pathway">
    <text evidence="1 10">Metabolic intermediate biosynthesis; 1-deoxy-D-xylulose 5-phosphate biosynthesis; 1-deoxy-D-xylulose 5-phosphate from D-glyceraldehyde 3-phosphate and pyruvate: step 1/1.</text>
</comment>
<feature type="binding site" evidence="10">
    <location>
        <position position="175"/>
    </location>
    <ligand>
        <name>Mg(2+)</name>
        <dbReference type="ChEBI" id="CHEBI:18420"/>
    </ligand>
</feature>
<dbReference type="InterPro" id="IPR020826">
    <property type="entry name" value="Transketolase_BS"/>
</dbReference>
<dbReference type="Pfam" id="PF02779">
    <property type="entry name" value="Transket_pyr"/>
    <property type="match status" value="1"/>
</dbReference>
<evidence type="ECO:0000256" key="6">
    <source>
        <dbReference type="ARBA" id="ARBA00022842"/>
    </source>
</evidence>
<feature type="binding site" evidence="10">
    <location>
        <position position="316"/>
    </location>
    <ligand>
        <name>thiamine diphosphate</name>
        <dbReference type="ChEBI" id="CHEBI:58937"/>
    </ligand>
</feature>
<comment type="caution">
    <text evidence="12">The sequence shown here is derived from an EMBL/GenBank/DDBJ whole genome shotgun (WGS) entry which is preliminary data.</text>
</comment>
<dbReference type="InterPro" id="IPR009014">
    <property type="entry name" value="Transketo_C/PFOR_II"/>
</dbReference>
<dbReference type="PANTHER" id="PTHR43322">
    <property type="entry name" value="1-D-DEOXYXYLULOSE 5-PHOSPHATE SYNTHASE-RELATED"/>
    <property type="match status" value="1"/>
</dbReference>
<evidence type="ECO:0000256" key="4">
    <source>
        <dbReference type="ARBA" id="ARBA00022679"/>
    </source>
</evidence>
<dbReference type="Pfam" id="PF02780">
    <property type="entry name" value="Transketolase_C"/>
    <property type="match status" value="1"/>
</dbReference>
<dbReference type="Gene3D" id="3.40.50.970">
    <property type="match status" value="2"/>
</dbReference>
<keyword evidence="5 10" id="KW-0479">Metal-binding</keyword>
<evidence type="ECO:0000256" key="1">
    <source>
        <dbReference type="ARBA" id="ARBA00004980"/>
    </source>
</evidence>
<dbReference type="SMART" id="SM00861">
    <property type="entry name" value="Transket_pyr"/>
    <property type="match status" value="1"/>
</dbReference>
<feature type="binding site" evidence="10">
    <location>
        <position position="103"/>
    </location>
    <ligand>
        <name>thiamine diphosphate</name>
        <dbReference type="ChEBI" id="CHEBI:58937"/>
    </ligand>
</feature>
<comment type="function">
    <text evidence="10">Catalyzes the acyloin condensation reaction between C atoms 2 and 3 of pyruvate and glyceraldehyde 3-phosphate to yield 1-deoxy-D-xylulose-5-phosphate (DXP).</text>
</comment>
<dbReference type="CDD" id="cd02007">
    <property type="entry name" value="TPP_DXS"/>
    <property type="match status" value="1"/>
</dbReference>
<evidence type="ECO:0000256" key="9">
    <source>
        <dbReference type="ARBA" id="ARBA00023229"/>
    </source>
</evidence>
<comment type="similarity">
    <text evidence="2 10">Belongs to the transketolase family. DXPS subfamily.</text>
</comment>
<keyword evidence="7 10" id="KW-0784">Thiamine biosynthesis</keyword>
<dbReference type="GO" id="GO:0005829">
    <property type="term" value="C:cytosol"/>
    <property type="evidence" value="ECO:0007669"/>
    <property type="project" value="TreeGrafter"/>
</dbReference>
<comment type="catalytic activity">
    <reaction evidence="10">
        <text>D-glyceraldehyde 3-phosphate + pyruvate + H(+) = 1-deoxy-D-xylulose 5-phosphate + CO2</text>
        <dbReference type="Rhea" id="RHEA:12605"/>
        <dbReference type="ChEBI" id="CHEBI:15361"/>
        <dbReference type="ChEBI" id="CHEBI:15378"/>
        <dbReference type="ChEBI" id="CHEBI:16526"/>
        <dbReference type="ChEBI" id="CHEBI:57792"/>
        <dbReference type="ChEBI" id="CHEBI:59776"/>
        <dbReference type="EC" id="2.2.1.7"/>
    </reaction>
</comment>
<dbReference type="Gene3D" id="3.40.50.920">
    <property type="match status" value="1"/>
</dbReference>
<feature type="binding site" evidence="10">
    <location>
        <position position="397"/>
    </location>
    <ligand>
        <name>thiamine diphosphate</name>
        <dbReference type="ChEBI" id="CHEBI:58937"/>
    </ligand>
</feature>
<evidence type="ECO:0000313" key="13">
    <source>
        <dbReference type="Proteomes" id="UP000287853"/>
    </source>
</evidence>
<dbReference type="EC" id="2.2.1.7" evidence="10"/>
<dbReference type="GO" id="GO:0016114">
    <property type="term" value="P:terpenoid biosynthetic process"/>
    <property type="evidence" value="ECO:0007669"/>
    <property type="project" value="UniProtKB-UniRule"/>
</dbReference>
<evidence type="ECO:0000256" key="3">
    <source>
        <dbReference type="ARBA" id="ARBA00011738"/>
    </source>
</evidence>
<dbReference type="GO" id="GO:0009228">
    <property type="term" value="P:thiamine biosynthetic process"/>
    <property type="evidence" value="ECO:0007669"/>
    <property type="project" value="UniProtKB-UniRule"/>
</dbReference>
<proteinExistence type="inferred from homology"/>
<evidence type="ECO:0000313" key="12">
    <source>
        <dbReference type="EMBL" id="RWX45762.1"/>
    </source>
</evidence>
<keyword evidence="9 10" id="KW-0414">Isoprene biosynthesis</keyword>
<dbReference type="SUPFAM" id="SSF52518">
    <property type="entry name" value="Thiamin diphosphate-binding fold (THDP-binding)"/>
    <property type="match status" value="2"/>
</dbReference>
<sequence>MAENASSCPDSRSAEAKDIIMAPTHSPVQGGDLLDSIDSPDDLRGFNLRELEQLAQEIREKIITTVAENGGHLAPCLGVVELTLALHYVFDTPKDKLVWDVGHQCYAHKLITGRRDKFHTLRQYQGISGFPKRSESEYDVVESGHSSTSISYSLGLAAAKELQDDDSKVIAIIGDGSMTAGMAFEALNHAGDLHKDLIVILNDNEMSISPNVGAMSSFLSRKLNSRTMRNLKDHVEEGLKSMSSVGDNILSVLRKSEDSLKAFFTPGMLFEALKFKYIGPIPGHDLEDLIATLRNVRYNTHGPVLIHVLTTKGKGYAPAEENPGEYHGLGPFTIATGKPLPSSGSISYTEVFGKTICSLAESDKRVCAITAAMPAGTGLTAFSQRFPDRFFDVGIAEQHAVTFAAGLAMDGLRPVVTVYSSFMQRAMDQLIHDVCLPDLPVTFALDRAGVVGDDGPTHHGVFDLSFLRFIPNLTVMAPKDENELQHMLYTSVNNDGPCAIRYPRGSGADVPLDQELRALPIGRGELLREGKDLLLLPVGNRVYPALEAAEGLARLGIDAAVINPRFIKPLDNELIGDWASACGRVLTVEDNVKKGGFGSAVLQMLHEMHLLVPLRTLGYGNKFIDQAPQQTLWKNAGIDVAGIIKGALEVMKQGS</sequence>
<comment type="subunit">
    <text evidence="3 10">Homodimer.</text>
</comment>
<feature type="domain" description="Transketolase-like pyrimidine-binding" evidence="11">
    <location>
        <begin position="346"/>
        <end position="510"/>
    </location>
</feature>
<reference evidence="12 13" key="1">
    <citation type="submission" date="2017-01" db="EMBL/GenBank/DDBJ databases">
        <title>The cable genome- insights into the physiology and evolution of filamentous bacteria capable of sulfide oxidation via long distance electron transfer.</title>
        <authorList>
            <person name="Schreiber L."/>
            <person name="Bjerg J.T."/>
            <person name="Boggild A."/>
            <person name="Van De Vossenberg J."/>
            <person name="Meysman F."/>
            <person name="Nielsen L.P."/>
            <person name="Schramm A."/>
            <person name="Kjeldsen K.U."/>
        </authorList>
    </citation>
    <scope>NUCLEOTIDE SEQUENCE [LARGE SCALE GENOMIC DNA]</scope>
    <source>
        <strain evidence="12">MCF</strain>
    </source>
</reference>
<dbReference type="CDD" id="cd07033">
    <property type="entry name" value="TPP_PYR_DXS_TK_like"/>
    <property type="match status" value="1"/>
</dbReference>
<dbReference type="InterPro" id="IPR049557">
    <property type="entry name" value="Transketolase_CS"/>
</dbReference>
<protein>
    <recommendedName>
        <fullName evidence="10">1-deoxy-D-xylulose-5-phosphate synthase</fullName>
        <ecNumber evidence="10">2.2.1.7</ecNumber>
    </recommendedName>
    <alternativeName>
        <fullName evidence="10">1-deoxyxylulose-5-phosphate synthase</fullName>
        <shortName evidence="10">DXP synthase</shortName>
        <shortName evidence="10">DXPS</shortName>
    </alternativeName>
</protein>
<dbReference type="PROSITE" id="PS00802">
    <property type="entry name" value="TRANSKETOLASE_2"/>
    <property type="match status" value="1"/>
</dbReference>
<dbReference type="PROSITE" id="PS00801">
    <property type="entry name" value="TRANSKETOLASE_1"/>
    <property type="match status" value="1"/>
</dbReference>
<keyword evidence="13" id="KW-1185">Reference proteome</keyword>
<dbReference type="Proteomes" id="UP000287853">
    <property type="component" value="Unassembled WGS sequence"/>
</dbReference>
<dbReference type="InterPro" id="IPR005477">
    <property type="entry name" value="Dxylulose-5-P_synthase"/>
</dbReference>
<keyword evidence="6 10" id="KW-0460">Magnesium</keyword>
<dbReference type="InterPro" id="IPR005475">
    <property type="entry name" value="Transketolase-like_Pyr-bd"/>
</dbReference>
<dbReference type="Pfam" id="PF13292">
    <property type="entry name" value="DXP_synthase_N"/>
    <property type="match status" value="1"/>
</dbReference>
<feature type="binding site" evidence="10">
    <location>
        <position position="204"/>
    </location>
    <ligand>
        <name>Mg(2+)</name>
        <dbReference type="ChEBI" id="CHEBI:18420"/>
    </ligand>
</feature>
<accession>A0A444IYB7</accession>
<dbReference type="GO" id="GO:0000287">
    <property type="term" value="F:magnesium ion binding"/>
    <property type="evidence" value="ECO:0007669"/>
    <property type="project" value="UniProtKB-UniRule"/>
</dbReference>
<name>A0A444IYB7_9BACT</name>
<feature type="binding site" evidence="10">
    <location>
        <position position="204"/>
    </location>
    <ligand>
        <name>thiamine diphosphate</name>
        <dbReference type="ChEBI" id="CHEBI:58937"/>
    </ligand>
</feature>
<keyword evidence="8 10" id="KW-0786">Thiamine pyrophosphate</keyword>
<dbReference type="GO" id="GO:0019288">
    <property type="term" value="P:isopentenyl diphosphate biosynthetic process, methylerythritol 4-phosphate pathway"/>
    <property type="evidence" value="ECO:0007669"/>
    <property type="project" value="TreeGrafter"/>
</dbReference>
<dbReference type="FunFam" id="3.40.50.970:FF:000005">
    <property type="entry name" value="1-deoxy-D-xylulose-5-phosphate synthase"/>
    <property type="match status" value="1"/>
</dbReference>
<evidence type="ECO:0000256" key="8">
    <source>
        <dbReference type="ARBA" id="ARBA00023052"/>
    </source>
</evidence>
<dbReference type="UniPathway" id="UPA00064">
    <property type="reaction ID" value="UER00091"/>
</dbReference>
<comment type="cofactor">
    <cofactor evidence="10">
        <name>thiamine diphosphate</name>
        <dbReference type="ChEBI" id="CHEBI:58937"/>
    </cofactor>
    <text evidence="10">Binds 1 thiamine pyrophosphate per subunit.</text>
</comment>
<dbReference type="NCBIfam" id="NF003933">
    <property type="entry name" value="PRK05444.2-2"/>
    <property type="match status" value="1"/>
</dbReference>
<feature type="binding site" evidence="10">
    <location>
        <begin position="144"/>
        <end position="146"/>
    </location>
    <ligand>
        <name>thiamine diphosphate</name>
        <dbReference type="ChEBI" id="CHEBI:58937"/>
    </ligand>
</feature>
<dbReference type="GO" id="GO:0030976">
    <property type="term" value="F:thiamine pyrophosphate binding"/>
    <property type="evidence" value="ECO:0007669"/>
    <property type="project" value="UniProtKB-UniRule"/>
</dbReference>